<evidence type="ECO:0000313" key="2">
    <source>
        <dbReference type="Proteomes" id="UP001157502"/>
    </source>
</evidence>
<evidence type="ECO:0000313" key="1">
    <source>
        <dbReference type="EMBL" id="KAJ8002890.1"/>
    </source>
</evidence>
<proteinExistence type="predicted"/>
<organism evidence="1 2">
    <name type="scientific">Dallia pectoralis</name>
    <name type="common">Alaska blackfish</name>
    <dbReference type="NCBI Taxonomy" id="75939"/>
    <lineage>
        <taxon>Eukaryota</taxon>
        <taxon>Metazoa</taxon>
        <taxon>Chordata</taxon>
        <taxon>Craniata</taxon>
        <taxon>Vertebrata</taxon>
        <taxon>Euteleostomi</taxon>
        <taxon>Actinopterygii</taxon>
        <taxon>Neopterygii</taxon>
        <taxon>Teleostei</taxon>
        <taxon>Protacanthopterygii</taxon>
        <taxon>Esociformes</taxon>
        <taxon>Umbridae</taxon>
        <taxon>Dallia</taxon>
    </lineage>
</organism>
<name>A0ACC2GHH0_DALPE</name>
<reference evidence="1" key="1">
    <citation type="submission" date="2021-05" db="EMBL/GenBank/DDBJ databases">
        <authorList>
            <person name="Pan Q."/>
            <person name="Jouanno E."/>
            <person name="Zahm M."/>
            <person name="Klopp C."/>
            <person name="Cabau C."/>
            <person name="Louis A."/>
            <person name="Berthelot C."/>
            <person name="Parey E."/>
            <person name="Roest Crollius H."/>
            <person name="Montfort J."/>
            <person name="Robinson-Rechavi M."/>
            <person name="Bouchez O."/>
            <person name="Lampietro C."/>
            <person name="Lopez Roques C."/>
            <person name="Donnadieu C."/>
            <person name="Postlethwait J."/>
            <person name="Bobe J."/>
            <person name="Dillon D."/>
            <person name="Chandos A."/>
            <person name="von Hippel F."/>
            <person name="Guiguen Y."/>
        </authorList>
    </citation>
    <scope>NUCLEOTIDE SEQUENCE</scope>
    <source>
        <strain evidence="1">YG-Jan2019</strain>
    </source>
</reference>
<keyword evidence="2" id="KW-1185">Reference proteome</keyword>
<comment type="caution">
    <text evidence="1">The sequence shown here is derived from an EMBL/GenBank/DDBJ whole genome shotgun (WGS) entry which is preliminary data.</text>
</comment>
<dbReference type="EMBL" id="CM055740">
    <property type="protein sequence ID" value="KAJ8002890.1"/>
    <property type="molecule type" value="Genomic_DNA"/>
</dbReference>
<accession>A0ACC2GHH0</accession>
<dbReference type="Proteomes" id="UP001157502">
    <property type="component" value="Chromosome 13"/>
</dbReference>
<protein>
    <submittedName>
        <fullName evidence="1">Uncharacterized protein</fullName>
    </submittedName>
</protein>
<gene>
    <name evidence="1" type="ORF">DPEC_G00163650</name>
</gene>
<sequence length="161" mass="17616">MLVSLTLYRIGIYFPMLDRSAETEDMDDFRRVAFRRKPHGSNGSSPESSDCPEKEGKNGCFQSKNTDEEACVGVKIEHAEALRRSPLEHASSTTSVRVSRKLPGGKSPIEKSRGCQWKRLGLQARTTAQTTSASKARALREPDDGARLPPTGTGVRGESPP</sequence>